<dbReference type="EMBL" id="BAAADM010000008">
    <property type="protein sequence ID" value="GAA0430911.1"/>
    <property type="molecule type" value="Genomic_DNA"/>
</dbReference>
<reference evidence="1 2" key="1">
    <citation type="journal article" date="2019" name="Int. J. Syst. Evol. Microbiol.">
        <title>The Global Catalogue of Microorganisms (GCM) 10K type strain sequencing project: providing services to taxonomists for standard genome sequencing and annotation.</title>
        <authorList>
            <consortium name="The Broad Institute Genomics Platform"/>
            <consortium name="The Broad Institute Genome Sequencing Center for Infectious Disease"/>
            <person name="Wu L."/>
            <person name="Ma J."/>
        </authorList>
    </citation>
    <scope>NUCLEOTIDE SEQUENCE [LARGE SCALE GENOMIC DNA]</scope>
    <source>
        <strain evidence="1 2">JCM 12149</strain>
    </source>
</reference>
<organism evidence="1 2">
    <name type="scientific">Lentibacillus halophilus</name>
    <dbReference type="NCBI Taxonomy" id="295065"/>
    <lineage>
        <taxon>Bacteria</taxon>
        <taxon>Bacillati</taxon>
        <taxon>Bacillota</taxon>
        <taxon>Bacilli</taxon>
        <taxon>Bacillales</taxon>
        <taxon>Bacillaceae</taxon>
        <taxon>Lentibacillus</taxon>
    </lineage>
</organism>
<comment type="caution">
    <text evidence="1">The sequence shown here is derived from an EMBL/GenBank/DDBJ whole genome shotgun (WGS) entry which is preliminary data.</text>
</comment>
<accession>A0ABN0Z3K2</accession>
<evidence type="ECO:0000313" key="2">
    <source>
        <dbReference type="Proteomes" id="UP001501459"/>
    </source>
</evidence>
<proteinExistence type="predicted"/>
<dbReference type="Proteomes" id="UP001501459">
    <property type="component" value="Unassembled WGS sequence"/>
</dbReference>
<protein>
    <submittedName>
        <fullName evidence="1">Uncharacterized protein</fullName>
    </submittedName>
</protein>
<gene>
    <name evidence="1" type="ORF">GCM10008983_04210</name>
</gene>
<name>A0ABN0Z3K2_9BACI</name>
<keyword evidence="2" id="KW-1185">Reference proteome</keyword>
<sequence>MRIQMKKARSIDWTWLEIADSNFTVRLLPCAGANQIRSIRVGKLKSLSSQPIVAGHP</sequence>
<evidence type="ECO:0000313" key="1">
    <source>
        <dbReference type="EMBL" id="GAA0430911.1"/>
    </source>
</evidence>